<evidence type="ECO:0000313" key="2">
    <source>
        <dbReference type="Proteomes" id="UP001200313"/>
    </source>
</evidence>
<evidence type="ECO:0000313" key="1">
    <source>
        <dbReference type="EMBL" id="MCG4528669.1"/>
    </source>
</evidence>
<gene>
    <name evidence="1" type="ORF">L0P79_16620</name>
</gene>
<accession>A0ABS9MCW9</accession>
<comment type="caution">
    <text evidence="1">The sequence shown here is derived from an EMBL/GenBank/DDBJ whole genome shotgun (WGS) entry which is preliminary data.</text>
</comment>
<reference evidence="1 2" key="1">
    <citation type="submission" date="2022-01" db="EMBL/GenBank/DDBJ databases">
        <title>Collection of gut derived symbiotic bacterial strains cultured from healthy donors.</title>
        <authorList>
            <person name="Lin H."/>
            <person name="Kohout C."/>
            <person name="Waligurski E."/>
            <person name="Pamer E.G."/>
        </authorList>
    </citation>
    <scope>NUCLEOTIDE SEQUENCE [LARGE SCALE GENOMIC DNA]</scope>
    <source>
        <strain evidence="1 2">DFI.3.7</strain>
    </source>
</reference>
<dbReference type="Proteomes" id="UP001200313">
    <property type="component" value="Unassembled WGS sequence"/>
</dbReference>
<proteinExistence type="predicted"/>
<sequence length="174" mass="20089">MLIDRNSKNEFVLNCFRELLDDGEPHRYREIIDYVREQAKGTQYEGTIEQNNLVLPISKKLEDPAFPYARVSHGIYQKTEQSPVQQESVGCYTPSAYDLLDILFVVQNQMEAIHKTQQEEFPSNKTLENSFQVVSGHLETLLDSMSMWIADMEDLTQVPLQEHENETLTGMQMG</sequence>
<dbReference type="EMBL" id="JAKNJB010000040">
    <property type="protein sequence ID" value="MCG4528669.1"/>
    <property type="molecule type" value="Genomic_DNA"/>
</dbReference>
<organism evidence="1 2">
    <name type="scientific">Intestinimonas massiliensis</name>
    <name type="common">ex Afouda et al. 2020</name>
    <dbReference type="NCBI Taxonomy" id="1673721"/>
    <lineage>
        <taxon>Bacteria</taxon>
        <taxon>Bacillati</taxon>
        <taxon>Bacillota</taxon>
        <taxon>Clostridia</taxon>
        <taxon>Eubacteriales</taxon>
        <taxon>Intestinimonas</taxon>
    </lineage>
</organism>
<keyword evidence="2" id="KW-1185">Reference proteome</keyword>
<name>A0ABS9MCW9_9FIRM</name>
<protein>
    <submittedName>
        <fullName evidence="1">Uncharacterized protein</fullName>
    </submittedName>
</protein>
<dbReference type="RefSeq" id="WP_238074956.1">
    <property type="nucleotide sequence ID" value="NZ_JAKNJB010000040.1"/>
</dbReference>